<protein>
    <recommendedName>
        <fullName evidence="3">Cold-shock protein</fullName>
    </recommendedName>
</protein>
<dbReference type="Proteomes" id="UP000576087">
    <property type="component" value="Unassembled WGS sequence"/>
</dbReference>
<organism evidence="1 2">
    <name type="scientific">Aliirhizobium cellulosilyticum</name>
    <dbReference type="NCBI Taxonomy" id="393664"/>
    <lineage>
        <taxon>Bacteria</taxon>
        <taxon>Pseudomonadati</taxon>
        <taxon>Pseudomonadota</taxon>
        <taxon>Alphaproteobacteria</taxon>
        <taxon>Hyphomicrobiales</taxon>
        <taxon>Rhizobiaceae</taxon>
        <taxon>Aliirhizobium</taxon>
    </lineage>
</organism>
<comment type="caution">
    <text evidence="1">The sequence shown here is derived from an EMBL/GenBank/DDBJ whole genome shotgun (WGS) entry which is preliminary data.</text>
</comment>
<evidence type="ECO:0000313" key="2">
    <source>
        <dbReference type="Proteomes" id="UP000576087"/>
    </source>
</evidence>
<evidence type="ECO:0008006" key="3">
    <source>
        <dbReference type="Google" id="ProtNLM"/>
    </source>
</evidence>
<dbReference type="EMBL" id="JACIHM010000002">
    <property type="protein sequence ID" value="MBB4446009.1"/>
    <property type="molecule type" value="Genomic_DNA"/>
</dbReference>
<evidence type="ECO:0000313" key="1">
    <source>
        <dbReference type="EMBL" id="MBB4446009.1"/>
    </source>
</evidence>
<reference evidence="1 2" key="1">
    <citation type="submission" date="2020-08" db="EMBL/GenBank/DDBJ databases">
        <title>Genomic Encyclopedia of Type Strains, Phase IV (KMG-V): Genome sequencing to study the core and pangenomes of soil and plant-associated prokaryotes.</title>
        <authorList>
            <person name="Whitman W."/>
        </authorList>
    </citation>
    <scope>NUCLEOTIDE SEQUENCE [LARGE SCALE GENOMIC DNA]</scope>
    <source>
        <strain evidence="1 2">SEMIA 452</strain>
    </source>
</reference>
<gene>
    <name evidence="1" type="ORF">GGE35_001825</name>
</gene>
<accession>A0A7W6UX79</accession>
<name>A0A7W6UX79_9HYPH</name>
<dbReference type="AlphaFoldDB" id="A0A7W6UX79"/>
<proteinExistence type="predicted"/>
<sequence length="95" mass="10404">MMSKHRYDAGDVVVLKSGAFRFGETNGSCRIVAVLPDAYGLTQYRVQFDGENCERRITHGDISHEGSVDVSKTSTATPLPSGSSWINVNTIKIKK</sequence>